<evidence type="ECO:0008006" key="4">
    <source>
        <dbReference type="Google" id="ProtNLM"/>
    </source>
</evidence>
<proteinExistence type="predicted"/>
<comment type="caution">
    <text evidence="2">The sequence shown here is derived from an EMBL/GenBank/DDBJ whole genome shotgun (WGS) entry which is preliminary data.</text>
</comment>
<feature type="region of interest" description="Disordered" evidence="1">
    <location>
        <begin position="131"/>
        <end position="170"/>
    </location>
</feature>
<reference evidence="3" key="1">
    <citation type="journal article" date="2019" name="Int. J. Syst. Evol. Microbiol.">
        <title>The Global Catalogue of Microorganisms (GCM) 10K type strain sequencing project: providing services to taxonomists for standard genome sequencing and annotation.</title>
        <authorList>
            <consortium name="The Broad Institute Genomics Platform"/>
            <consortium name="The Broad Institute Genome Sequencing Center for Infectious Disease"/>
            <person name="Wu L."/>
            <person name="Ma J."/>
        </authorList>
    </citation>
    <scope>NUCLEOTIDE SEQUENCE [LARGE SCALE GENOMIC DNA]</scope>
    <source>
        <strain evidence="3">JCM 17441</strain>
    </source>
</reference>
<name>A0ABP8DNR6_9ACTN</name>
<accession>A0ABP8DNR6</accession>
<evidence type="ECO:0000256" key="1">
    <source>
        <dbReference type="SAM" id="MobiDB-lite"/>
    </source>
</evidence>
<evidence type="ECO:0000313" key="2">
    <source>
        <dbReference type="EMBL" id="GAA4260427.1"/>
    </source>
</evidence>
<gene>
    <name evidence="2" type="ORF">GCM10022255_089050</name>
</gene>
<keyword evidence="3" id="KW-1185">Reference proteome</keyword>
<dbReference type="Proteomes" id="UP001500620">
    <property type="component" value="Unassembled WGS sequence"/>
</dbReference>
<protein>
    <recommendedName>
        <fullName evidence="4">ThuA-like domain-containing protein</fullName>
    </recommendedName>
</protein>
<evidence type="ECO:0000313" key="3">
    <source>
        <dbReference type="Proteomes" id="UP001500620"/>
    </source>
</evidence>
<sequence length="170" mass="18358">MLNAGNVLRNARHPDAHAIDLLEIEAFDELFVAFEPVGQPADGLLVDTDLQSAVLPSRPFHIHSSGLTFGDRPLETLPGLVSNGAPLYGVHTALDAGPERGGGTHSERNQDFPTRLANLWDDSYRNPDNHLRADLPGVSNGSQYLAKRADSPSESALSRAPHMTYGGRDQ</sequence>
<dbReference type="EMBL" id="BAABAT010000040">
    <property type="protein sequence ID" value="GAA4260427.1"/>
    <property type="molecule type" value="Genomic_DNA"/>
</dbReference>
<organism evidence="2 3">
    <name type="scientific">Dactylosporangium darangshiense</name>
    <dbReference type="NCBI Taxonomy" id="579108"/>
    <lineage>
        <taxon>Bacteria</taxon>
        <taxon>Bacillati</taxon>
        <taxon>Actinomycetota</taxon>
        <taxon>Actinomycetes</taxon>
        <taxon>Micromonosporales</taxon>
        <taxon>Micromonosporaceae</taxon>
        <taxon>Dactylosporangium</taxon>
    </lineage>
</organism>